<gene>
    <name evidence="3" type="ORF">G3576_05285</name>
</gene>
<dbReference type="RefSeq" id="WP_164693241.1">
    <property type="nucleotide sequence ID" value="NZ_JAAIKB010000001.1"/>
</dbReference>
<proteinExistence type="inferred from homology"/>
<dbReference type="InterPro" id="IPR035093">
    <property type="entry name" value="RelE/ParE_toxin_dom_sf"/>
</dbReference>
<comment type="similarity">
    <text evidence="1">Belongs to the RelE toxin family.</text>
</comment>
<dbReference type="NCBIfam" id="TIGR02385">
    <property type="entry name" value="RelE_StbE"/>
    <property type="match status" value="1"/>
</dbReference>
<dbReference type="Proteomes" id="UP000475385">
    <property type="component" value="Unassembled WGS sequence"/>
</dbReference>
<dbReference type="Pfam" id="PF05016">
    <property type="entry name" value="ParE_toxin"/>
    <property type="match status" value="1"/>
</dbReference>
<keyword evidence="4" id="KW-1185">Reference proteome</keyword>
<dbReference type="InterPro" id="IPR051803">
    <property type="entry name" value="TA_system_RelE-like_toxin"/>
</dbReference>
<keyword evidence="2" id="KW-1277">Toxin-antitoxin system</keyword>
<evidence type="ECO:0000313" key="3">
    <source>
        <dbReference type="EMBL" id="NGM19418.1"/>
    </source>
</evidence>
<organism evidence="3 4">
    <name type="scientific">Falsiroseomonas algicola</name>
    <dbReference type="NCBI Taxonomy" id="2716930"/>
    <lineage>
        <taxon>Bacteria</taxon>
        <taxon>Pseudomonadati</taxon>
        <taxon>Pseudomonadota</taxon>
        <taxon>Alphaproteobacteria</taxon>
        <taxon>Acetobacterales</taxon>
        <taxon>Roseomonadaceae</taxon>
        <taxon>Falsiroseomonas</taxon>
    </lineage>
</organism>
<accession>A0A6M1LGB3</accession>
<dbReference type="InterPro" id="IPR007712">
    <property type="entry name" value="RelE/ParE_toxin"/>
</dbReference>
<comment type="caution">
    <text evidence="3">The sequence shown here is derived from an EMBL/GenBank/DDBJ whole genome shotgun (WGS) entry which is preliminary data.</text>
</comment>
<reference evidence="3 4" key="1">
    <citation type="submission" date="2020-02" db="EMBL/GenBank/DDBJ databases">
        <authorList>
            <person name="Kim H.M."/>
            <person name="Jeon C.O."/>
        </authorList>
    </citation>
    <scope>NUCLEOTIDE SEQUENCE [LARGE SCALE GENOMIC DNA]</scope>
    <source>
        <strain evidence="3 4">PeD5</strain>
    </source>
</reference>
<dbReference type="AlphaFoldDB" id="A0A6M1LGB3"/>
<protein>
    <submittedName>
        <fullName evidence="3">Type II toxin-antitoxin system RelE/ParE family toxin</fullName>
    </submittedName>
</protein>
<dbReference type="Gene3D" id="3.30.2310.20">
    <property type="entry name" value="RelE-like"/>
    <property type="match status" value="1"/>
</dbReference>
<evidence type="ECO:0000256" key="1">
    <source>
        <dbReference type="ARBA" id="ARBA00006226"/>
    </source>
</evidence>
<reference evidence="3 4" key="2">
    <citation type="submission" date="2020-03" db="EMBL/GenBank/DDBJ databases">
        <title>Roseomonas stagni sp. nov., isolated from pond water in Japan.</title>
        <authorList>
            <person name="Furuhata K."/>
            <person name="Miyamoto H."/>
            <person name="Goto K."/>
        </authorList>
    </citation>
    <scope>NUCLEOTIDE SEQUENCE [LARGE SCALE GENOMIC DNA]</scope>
    <source>
        <strain evidence="3 4">PeD5</strain>
    </source>
</reference>
<sequence>MRLRWSRLARRDLADLRRFIEDDNPQAASAQVARIRRSAARIEEFPESGPLITASGLRATGVPGTAYRIVYRIEADLILIVAVWHGARAWPFDPR</sequence>
<evidence type="ECO:0000313" key="4">
    <source>
        <dbReference type="Proteomes" id="UP000475385"/>
    </source>
</evidence>
<dbReference type="PANTHER" id="PTHR33755">
    <property type="entry name" value="TOXIN PARE1-RELATED"/>
    <property type="match status" value="1"/>
</dbReference>
<evidence type="ECO:0000256" key="2">
    <source>
        <dbReference type="ARBA" id="ARBA00022649"/>
    </source>
</evidence>
<dbReference type="EMBL" id="JAAIKB010000001">
    <property type="protein sequence ID" value="NGM19418.1"/>
    <property type="molecule type" value="Genomic_DNA"/>
</dbReference>
<name>A0A6M1LGB3_9PROT</name>